<reference evidence="2 3" key="1">
    <citation type="submission" date="2022-03" db="EMBL/GenBank/DDBJ databases">
        <authorList>
            <person name="He Y."/>
        </authorList>
    </citation>
    <scope>NUCLEOTIDE SEQUENCE [LARGE SCALE GENOMIC DNA]</scope>
    <source>
        <strain evidence="2 3">TK19116</strain>
    </source>
</reference>
<dbReference type="Pfam" id="PF13403">
    <property type="entry name" value="Hint_2"/>
    <property type="match status" value="1"/>
</dbReference>
<dbReference type="EMBL" id="JAKZEU010000002">
    <property type="protein sequence ID" value="MCQ0969878.1"/>
    <property type="molecule type" value="Genomic_DNA"/>
</dbReference>
<dbReference type="InterPro" id="IPR028992">
    <property type="entry name" value="Hedgehog/Intein_dom"/>
</dbReference>
<feature type="domain" description="Hedgehog/Intein (Hint)" evidence="1">
    <location>
        <begin position="217"/>
        <end position="363"/>
    </location>
</feature>
<dbReference type="InterPro" id="IPR006141">
    <property type="entry name" value="Intein_N"/>
</dbReference>
<dbReference type="InterPro" id="IPR036844">
    <property type="entry name" value="Hint_dom_sf"/>
</dbReference>
<comment type="caution">
    <text evidence="2">The sequence shown here is derived from an EMBL/GenBank/DDBJ whole genome shotgun (WGS) entry which is preliminary data.</text>
</comment>
<organism evidence="2 3">
    <name type="scientific">Paracoccus albicereus</name>
    <dbReference type="NCBI Taxonomy" id="2922394"/>
    <lineage>
        <taxon>Bacteria</taxon>
        <taxon>Pseudomonadati</taxon>
        <taxon>Pseudomonadota</taxon>
        <taxon>Alphaproteobacteria</taxon>
        <taxon>Rhodobacterales</taxon>
        <taxon>Paracoccaceae</taxon>
        <taxon>Paracoccus</taxon>
    </lineage>
</organism>
<protein>
    <submittedName>
        <fullName evidence="2">Hint domain-containing protein</fullName>
    </submittedName>
</protein>
<name>A0ABT1MNL2_9RHOB</name>
<dbReference type="PROSITE" id="PS50817">
    <property type="entry name" value="INTEIN_N_TER"/>
    <property type="match status" value="1"/>
</dbReference>
<evidence type="ECO:0000313" key="2">
    <source>
        <dbReference type="EMBL" id="MCQ0969878.1"/>
    </source>
</evidence>
<sequence>MLLGRLHSFTPARGSTMPYYTALPTGFITLDVDGDPVVDTNTNYLLNTFGNSDEFDDYDVPGDQGTGVTVNQGDPLTLVDSDGTDGGTDPSQANVPGTYLGDVVLANLNPIVLAGITVTLDPVQGDLIQGDNGVFYMVTDEPLVQNGIASPQLGLTVRIPGVPPLTPPQTLNLDLGALSGNPLTAGIAAGVQTALNTAIITLDADGTGTITVDDALPCFTAGTMIATADGPRAVDELKAGDMVVTKDRGLQPIRWIGSRKLTTRMLAANPGIRPIRIAAGALGHGKPERELLVSPQHRILVNSKIAINMFGTSEVLVAAKQLLSLDGVDYATDLQEVEYVHFMFDTHEVVVSNGAESESLYAGPQALKSLDTNALRELVAIFPELGQHTLQRRPAGARRLLTGREGRKLAQRHATKKRELLELQP</sequence>
<proteinExistence type="predicted"/>
<dbReference type="Proteomes" id="UP001203945">
    <property type="component" value="Unassembled WGS sequence"/>
</dbReference>
<evidence type="ECO:0000259" key="1">
    <source>
        <dbReference type="Pfam" id="PF13403"/>
    </source>
</evidence>
<accession>A0ABT1MNL2</accession>
<keyword evidence="3" id="KW-1185">Reference proteome</keyword>
<dbReference type="RefSeq" id="WP_255328889.1">
    <property type="nucleotide sequence ID" value="NZ_JAKZEU010000002.1"/>
</dbReference>
<dbReference type="Gene3D" id="2.170.16.10">
    <property type="entry name" value="Hedgehog/Intein (Hint) domain"/>
    <property type="match status" value="1"/>
</dbReference>
<gene>
    <name evidence="2" type="ORF">MLD63_05485</name>
</gene>
<evidence type="ECO:0000313" key="3">
    <source>
        <dbReference type="Proteomes" id="UP001203945"/>
    </source>
</evidence>
<dbReference type="SUPFAM" id="SSF51294">
    <property type="entry name" value="Hedgehog/intein (Hint) domain"/>
    <property type="match status" value="1"/>
</dbReference>